<dbReference type="SUPFAM" id="SSF55331">
    <property type="entry name" value="Tautomerase/MIF"/>
    <property type="match status" value="1"/>
</dbReference>
<dbReference type="EMBL" id="AFNV02000017">
    <property type="protein sequence ID" value="ERJ18547.1"/>
    <property type="molecule type" value="Genomic_DNA"/>
</dbReference>
<dbReference type="Proteomes" id="UP000006242">
    <property type="component" value="Unassembled WGS sequence"/>
</dbReference>
<dbReference type="InterPro" id="IPR004220">
    <property type="entry name" value="5-COMe_2-OHmuconate_Isoase"/>
</dbReference>
<dbReference type="AlphaFoldDB" id="U2EJV9"/>
<dbReference type="PANTHER" id="PTHR37950">
    <property type="entry name" value="4-HYDROXYPHENYLACETATE CATABOLISM PROTEIN"/>
    <property type="match status" value="1"/>
</dbReference>
<dbReference type="Gene3D" id="3.30.429.10">
    <property type="entry name" value="Macrophage Migration Inhibitory Factor"/>
    <property type="match status" value="1"/>
</dbReference>
<dbReference type="STRING" id="1033802.SSPSH_002435"/>
<accession>U2EJV9</accession>
<evidence type="ECO:0000313" key="1">
    <source>
        <dbReference type="EMBL" id="ERJ18547.1"/>
    </source>
</evidence>
<comment type="caution">
    <text evidence="1">The sequence shown here is derived from an EMBL/GenBank/DDBJ whole genome shotgun (WGS) entry which is preliminary data.</text>
</comment>
<dbReference type="RefSeq" id="WP_021031717.1">
    <property type="nucleotide sequence ID" value="NZ_AFNV02000017.1"/>
</dbReference>
<keyword evidence="2" id="KW-1185">Reference proteome</keyword>
<dbReference type="Pfam" id="PF02962">
    <property type="entry name" value="CHMI"/>
    <property type="match status" value="1"/>
</dbReference>
<dbReference type="eggNOG" id="COG3232">
    <property type="taxonomic scope" value="Bacteria"/>
</dbReference>
<keyword evidence="1" id="KW-0413">Isomerase</keyword>
<protein>
    <submittedName>
        <fullName evidence="1">5-carboxymethyl-2-hydroxymuconate isomerase protein</fullName>
        <ecNumber evidence="1">5.3.3.10</ecNumber>
    </submittedName>
</protein>
<dbReference type="InterPro" id="IPR014347">
    <property type="entry name" value="Tautomerase/MIF_sf"/>
</dbReference>
<sequence>MPHLCMEYSANLADRVDLTGLCSRLNATLLDTGFFEPGAIRVRTLRCDHYAVADELPENAFLDASLRIGEGRSEDDRTQIGEALFRCFQTELAELFDTPHFCLSLEVREISRELSWKKNAIHPRLRAKS</sequence>
<name>U2EJV9_9GAMM</name>
<evidence type="ECO:0000313" key="2">
    <source>
        <dbReference type="Proteomes" id="UP000006242"/>
    </source>
</evidence>
<dbReference type="GO" id="GO:0008704">
    <property type="term" value="F:5-carboxymethyl-2-hydroxymuconate delta-isomerase activity"/>
    <property type="evidence" value="ECO:0007669"/>
    <property type="project" value="UniProtKB-EC"/>
</dbReference>
<reference evidence="1 2" key="1">
    <citation type="journal article" date="2011" name="J. Bacteriol.">
        <title>Genome sequence of Salinisphaera shabanensis, a gammaproteobacterium from the harsh, variable environment of the brine-seawater interface of the Shaban Deep in the Red Sea.</title>
        <authorList>
            <person name="Antunes A."/>
            <person name="Alam I."/>
            <person name="Bajic V.B."/>
            <person name="Stingl U."/>
        </authorList>
    </citation>
    <scope>NUCLEOTIDE SEQUENCE [LARGE SCALE GENOMIC DNA]</scope>
    <source>
        <strain evidence="1 2">E1L3A</strain>
    </source>
</reference>
<dbReference type="CDD" id="cd00580">
    <property type="entry name" value="CHMI"/>
    <property type="match status" value="1"/>
</dbReference>
<proteinExistence type="predicted"/>
<reference evidence="1 2" key="2">
    <citation type="journal article" date="2013" name="PLoS ONE">
        <title>INDIGO - INtegrated Data Warehouse of MIcrobial GenOmes with Examples from the Red Sea Extremophiles.</title>
        <authorList>
            <person name="Alam I."/>
            <person name="Antunes A."/>
            <person name="Kamau A.A."/>
            <person name="Ba Alawi W."/>
            <person name="Kalkatawi M."/>
            <person name="Stingl U."/>
            <person name="Bajic V.B."/>
        </authorList>
    </citation>
    <scope>NUCLEOTIDE SEQUENCE [LARGE SCALE GENOMIC DNA]</scope>
    <source>
        <strain evidence="1 2">E1L3A</strain>
    </source>
</reference>
<dbReference type="EC" id="5.3.3.10" evidence="1"/>
<gene>
    <name evidence="1" type="ORF">SSPSH_002435</name>
</gene>
<organism evidence="1 2">
    <name type="scientific">Salinisphaera shabanensis E1L3A</name>
    <dbReference type="NCBI Taxonomy" id="1033802"/>
    <lineage>
        <taxon>Bacteria</taxon>
        <taxon>Pseudomonadati</taxon>
        <taxon>Pseudomonadota</taxon>
        <taxon>Gammaproteobacteria</taxon>
        <taxon>Salinisphaerales</taxon>
        <taxon>Salinisphaeraceae</taxon>
        <taxon>Salinisphaera</taxon>
    </lineage>
</organism>
<dbReference type="OrthoDB" id="9814215at2"/>
<dbReference type="PANTHER" id="PTHR37950:SF1">
    <property type="entry name" value="4-HYDROXYPHENYLACETATE CATABOLISM PROTEIN"/>
    <property type="match status" value="1"/>
</dbReference>